<gene>
    <name evidence="3" type="ORF">SAMN05660350_02724</name>
</gene>
<sequence length="742" mass="77595">MIDCMGDGGRTSTPGAEAAPTVGWASGPLGVVQAADREIARQVAVRARAVAAFAASRPAWTDRQQGERGAMSAERWAARPEVLRSVSEWATPELAIAVNLTQQAAQDLLQESLTLVTRLPGTLAALESGLLHRGHLWHLLDKVAPIADDRLRAEVEADLLAWVGRRQTVTSPAQLGDKARRVVARRDAAAAGRRLARALKERGISIRPERADGMAAVTVVCTLPEARAFYAALVQCAEALVDEPGGPVRTRGQKMVDALVDLVLRPGKTDLPPVQALLTIVASVHTALGGDQLGEVDGMAVPAEMARQLARAFAGLDTTPSGAEDITTDRTARDGTAADGIVTEAAGSPEDSATTDDSAVTTGSTVGTDMETRPVDTEPNDTASSAGGTSWPDDVEGGPVERAAQELSGFDFDQWLQELVRSGFGDDPAPDDPGWLPGGPPDPSEWDAGPWHDPCEWLDDHDHDHDNGHDQHLPAPDPDSDADADADADGSASPDGDPPGGGWWAAADCAVDQAGATVHAARLALGAARRMVRTAQKADAADEAVWEVSTAGRVTAADDALAALAVAADTQREELAALLMATGGGGLADQPRIAVTDAITGALLTLTDLPQLRRTGTCGRPACRRRPEACGHDLTGRPGLGRPGPTDAYAPGAALDRFVRARDRRCRFPGCRRRVPKAGELDHHRPHAEGGGTAAANLAGYCTGDHRGKHQAPGWRHDLAPDGSLTVTTPTGLTATTQPPPY</sequence>
<feature type="compositionally biased region" description="Acidic residues" evidence="1">
    <location>
        <begin position="478"/>
        <end position="488"/>
    </location>
</feature>
<name>A0A1M7U884_9ACTN</name>
<feature type="compositionally biased region" description="Low complexity" evidence="1">
    <location>
        <begin position="726"/>
        <end position="742"/>
    </location>
</feature>
<evidence type="ECO:0000256" key="1">
    <source>
        <dbReference type="SAM" id="MobiDB-lite"/>
    </source>
</evidence>
<dbReference type="Pfam" id="PF02720">
    <property type="entry name" value="DUF222"/>
    <property type="match status" value="1"/>
</dbReference>
<feature type="region of interest" description="Disordered" evidence="1">
    <location>
        <begin position="422"/>
        <end position="505"/>
    </location>
</feature>
<feature type="compositionally biased region" description="Low complexity" evidence="1">
    <location>
        <begin position="423"/>
        <end position="435"/>
    </location>
</feature>
<feature type="region of interest" description="Disordered" evidence="1">
    <location>
        <begin position="316"/>
        <end position="398"/>
    </location>
</feature>
<evidence type="ECO:0000259" key="2">
    <source>
        <dbReference type="Pfam" id="PF02720"/>
    </source>
</evidence>
<feature type="compositionally biased region" description="Low complexity" evidence="1">
    <location>
        <begin position="351"/>
        <end position="366"/>
    </location>
</feature>
<reference evidence="3 4" key="1">
    <citation type="submission" date="2016-12" db="EMBL/GenBank/DDBJ databases">
        <authorList>
            <person name="Song W.-J."/>
            <person name="Kurnit D.M."/>
        </authorList>
    </citation>
    <scope>NUCLEOTIDE SEQUENCE [LARGE SCALE GENOMIC DNA]</scope>
    <source>
        <strain evidence="3 4">DSM 43162</strain>
    </source>
</reference>
<dbReference type="InterPro" id="IPR003615">
    <property type="entry name" value="HNH_nuc"/>
</dbReference>
<feature type="region of interest" description="Disordered" evidence="1">
    <location>
        <begin position="707"/>
        <end position="742"/>
    </location>
</feature>
<feature type="domain" description="DUF222" evidence="2">
    <location>
        <begin position="63"/>
        <end position="312"/>
    </location>
</feature>
<feature type="compositionally biased region" description="Basic and acidic residues" evidence="1">
    <location>
        <begin position="453"/>
        <end position="472"/>
    </location>
</feature>
<feature type="region of interest" description="Disordered" evidence="1">
    <location>
        <begin position="1"/>
        <end position="21"/>
    </location>
</feature>
<organism evidence="3 4">
    <name type="scientific">Geodermatophilus obscurus</name>
    <dbReference type="NCBI Taxonomy" id="1861"/>
    <lineage>
        <taxon>Bacteria</taxon>
        <taxon>Bacillati</taxon>
        <taxon>Actinomycetota</taxon>
        <taxon>Actinomycetes</taxon>
        <taxon>Geodermatophilales</taxon>
        <taxon>Geodermatophilaceae</taxon>
        <taxon>Geodermatophilus</taxon>
    </lineage>
</organism>
<dbReference type="EMBL" id="FRDM01000013">
    <property type="protein sequence ID" value="SHN79125.1"/>
    <property type="molecule type" value="Genomic_DNA"/>
</dbReference>
<protein>
    <recommendedName>
        <fullName evidence="2">DUF222 domain-containing protein</fullName>
    </recommendedName>
</protein>
<evidence type="ECO:0000313" key="3">
    <source>
        <dbReference type="EMBL" id="SHN79125.1"/>
    </source>
</evidence>
<dbReference type="Proteomes" id="UP000184428">
    <property type="component" value="Unassembled WGS sequence"/>
</dbReference>
<dbReference type="InterPro" id="IPR003870">
    <property type="entry name" value="DUF222"/>
</dbReference>
<evidence type="ECO:0000313" key="4">
    <source>
        <dbReference type="Proteomes" id="UP000184428"/>
    </source>
</evidence>
<dbReference type="CDD" id="cd00085">
    <property type="entry name" value="HNHc"/>
    <property type="match status" value="1"/>
</dbReference>
<proteinExistence type="predicted"/>
<accession>A0A1M7U884</accession>
<dbReference type="AlphaFoldDB" id="A0A1M7U884"/>